<feature type="region of interest" description="Disordered" evidence="1">
    <location>
        <begin position="18"/>
        <end position="46"/>
    </location>
</feature>
<reference evidence="2" key="1">
    <citation type="submission" date="2018-04" db="EMBL/GenBank/DDBJ databases">
        <title>WGS assembly of Panicum hallii.</title>
        <authorList>
            <person name="Lovell J."/>
            <person name="Jenkins J."/>
            <person name="Lowry D."/>
            <person name="Mamidi S."/>
            <person name="Sreedasyam A."/>
            <person name="Weng X."/>
            <person name="Barry K."/>
            <person name="Bonette J."/>
            <person name="Campitelli B."/>
            <person name="Daum C."/>
            <person name="Gordon S."/>
            <person name="Gould B."/>
            <person name="Lipzen A."/>
            <person name="Macqueen A."/>
            <person name="Palacio-Mejia J."/>
            <person name="Plott C."/>
            <person name="Shakirov E."/>
            <person name="Shu S."/>
            <person name="Yoshinaga Y."/>
            <person name="Zane M."/>
            <person name="Rokhsar D."/>
            <person name="Grimwood J."/>
            <person name="Schmutz J."/>
            <person name="Juenger T."/>
        </authorList>
    </citation>
    <scope>NUCLEOTIDE SEQUENCE [LARGE SCALE GENOMIC DNA]</scope>
    <source>
        <strain evidence="2">FIL2</strain>
    </source>
</reference>
<dbReference type="EMBL" id="CM008046">
    <property type="protein sequence ID" value="PAN04792.1"/>
    <property type="molecule type" value="Genomic_DNA"/>
</dbReference>
<proteinExistence type="predicted"/>
<organism evidence="2">
    <name type="scientific">Panicum hallii</name>
    <dbReference type="NCBI Taxonomy" id="206008"/>
    <lineage>
        <taxon>Eukaryota</taxon>
        <taxon>Viridiplantae</taxon>
        <taxon>Streptophyta</taxon>
        <taxon>Embryophyta</taxon>
        <taxon>Tracheophyta</taxon>
        <taxon>Spermatophyta</taxon>
        <taxon>Magnoliopsida</taxon>
        <taxon>Liliopsida</taxon>
        <taxon>Poales</taxon>
        <taxon>Poaceae</taxon>
        <taxon>PACMAD clade</taxon>
        <taxon>Panicoideae</taxon>
        <taxon>Panicodae</taxon>
        <taxon>Paniceae</taxon>
        <taxon>Panicinae</taxon>
        <taxon>Panicum</taxon>
        <taxon>Panicum sect. Panicum</taxon>
    </lineage>
</organism>
<accession>A0A2S3GMQ1</accession>
<gene>
    <name evidence="2" type="ORF">PAHAL_1G091500</name>
</gene>
<protein>
    <submittedName>
        <fullName evidence="2">Uncharacterized protein</fullName>
    </submittedName>
</protein>
<sequence length="86" mass="9874">MCLLFGFKRTEAQHVIKMDKRDSSHGSHNLIPHCSTTRRRRRRRSSFTASWDGSSLCYCRHVATDAADAAETAVAGEAGRRRRRRR</sequence>
<dbReference type="Gramene" id="PAN04792">
    <property type="protein sequence ID" value="PAN04792"/>
    <property type="gene ID" value="PAHAL_1G091500"/>
</dbReference>
<evidence type="ECO:0000313" key="2">
    <source>
        <dbReference type="EMBL" id="PAN04792.1"/>
    </source>
</evidence>
<dbReference type="Proteomes" id="UP000243499">
    <property type="component" value="Chromosome 1"/>
</dbReference>
<dbReference type="AlphaFoldDB" id="A0A2S3GMQ1"/>
<evidence type="ECO:0000256" key="1">
    <source>
        <dbReference type="SAM" id="MobiDB-lite"/>
    </source>
</evidence>
<feature type="compositionally biased region" description="Basic residues" evidence="1">
    <location>
        <begin position="36"/>
        <end position="45"/>
    </location>
</feature>
<name>A0A2S3GMQ1_9POAL</name>